<dbReference type="Gene3D" id="3.40.1810.10">
    <property type="entry name" value="Transcription factor, MADS-box"/>
    <property type="match status" value="1"/>
</dbReference>
<feature type="compositionally biased region" description="Polar residues" evidence="6">
    <location>
        <begin position="383"/>
        <end position="397"/>
    </location>
</feature>
<dbReference type="GO" id="GO:0000981">
    <property type="term" value="F:DNA-binding transcription factor activity, RNA polymerase II-specific"/>
    <property type="evidence" value="ECO:0007669"/>
    <property type="project" value="TreeGrafter"/>
</dbReference>
<keyword evidence="5" id="KW-0539">Nucleus</keyword>
<dbReference type="Pfam" id="PF00319">
    <property type="entry name" value="SRF-TF"/>
    <property type="match status" value="1"/>
</dbReference>
<keyword evidence="9" id="KW-1185">Reference proteome</keyword>
<dbReference type="EMBL" id="WJXA01000001">
    <property type="protein sequence ID" value="KAF7152542.1"/>
    <property type="molecule type" value="Genomic_DNA"/>
</dbReference>
<feature type="region of interest" description="Disordered" evidence="6">
    <location>
        <begin position="202"/>
        <end position="231"/>
    </location>
</feature>
<sequence>MNDHRKPSNLGTLNKINEGDRSESPGPRVLRDFDLNLAVLSDSEETESDDSNGVSKESRKSRRFDPVYNSEWEFSEQFEDENVESHCAEDDDDPNGRKRKHDVIITEAYPVCDVLDGHGGISFQSPLHGKPGFNKKMHPVEKCMSIKALLRKADWKKEREDLVPTHFLGSSTTSPKASEFEMRSEFEKEISPLVNDNRVVESQKKDDARLLEPNQPLKRKKPRHPGKGRRKIEIKRLEDKSKRLVTFVKRRDGLFSKMQALCSICGVQGAILTFSEAQNAYVFGNPAVNTIVDRYLTETSVAEVAEATANECYNNEPVKEIKDKYAEALVRLEKEKKCGQMLDKVLAVAEGNAPTEALGSNEVELIRAMMDEMVNKPSGRGSEASTSKRPSSFVNLE</sequence>
<evidence type="ECO:0000256" key="1">
    <source>
        <dbReference type="ARBA" id="ARBA00004123"/>
    </source>
</evidence>
<evidence type="ECO:0000313" key="9">
    <source>
        <dbReference type="Proteomes" id="UP000626092"/>
    </source>
</evidence>
<feature type="region of interest" description="Disordered" evidence="6">
    <location>
        <begin position="1"/>
        <end position="64"/>
    </location>
</feature>
<accession>A0A834HEJ3</accession>
<dbReference type="PROSITE" id="PS50066">
    <property type="entry name" value="MADS_BOX_2"/>
    <property type="match status" value="1"/>
</dbReference>
<dbReference type="AlphaFoldDB" id="A0A834HEJ3"/>
<feature type="region of interest" description="Disordered" evidence="6">
    <location>
        <begin position="79"/>
        <end position="98"/>
    </location>
</feature>
<name>A0A834HEJ3_RHOSS</name>
<dbReference type="GO" id="GO:0000978">
    <property type="term" value="F:RNA polymerase II cis-regulatory region sequence-specific DNA binding"/>
    <property type="evidence" value="ECO:0007669"/>
    <property type="project" value="TreeGrafter"/>
</dbReference>
<evidence type="ECO:0000256" key="6">
    <source>
        <dbReference type="SAM" id="MobiDB-lite"/>
    </source>
</evidence>
<keyword evidence="3" id="KW-0238">DNA-binding</keyword>
<dbReference type="GO" id="GO:0046983">
    <property type="term" value="F:protein dimerization activity"/>
    <property type="evidence" value="ECO:0007669"/>
    <property type="project" value="InterPro"/>
</dbReference>
<evidence type="ECO:0000256" key="5">
    <source>
        <dbReference type="ARBA" id="ARBA00023242"/>
    </source>
</evidence>
<feature type="compositionally biased region" description="Basic residues" evidence="6">
    <location>
        <begin position="217"/>
        <end position="231"/>
    </location>
</feature>
<dbReference type="PRINTS" id="PR00404">
    <property type="entry name" value="MADSDOMAIN"/>
</dbReference>
<dbReference type="GO" id="GO:0005634">
    <property type="term" value="C:nucleus"/>
    <property type="evidence" value="ECO:0007669"/>
    <property type="project" value="UniProtKB-SubCell"/>
</dbReference>
<dbReference type="SUPFAM" id="SSF55455">
    <property type="entry name" value="SRF-like"/>
    <property type="match status" value="1"/>
</dbReference>
<dbReference type="InterPro" id="IPR002100">
    <property type="entry name" value="TF_MADSbox"/>
</dbReference>
<dbReference type="PANTHER" id="PTHR11945">
    <property type="entry name" value="MADS BOX PROTEIN"/>
    <property type="match status" value="1"/>
</dbReference>
<proteinExistence type="predicted"/>
<reference evidence="8" key="1">
    <citation type="submission" date="2019-11" db="EMBL/GenBank/DDBJ databases">
        <authorList>
            <person name="Liu Y."/>
            <person name="Hou J."/>
            <person name="Li T.-Q."/>
            <person name="Guan C.-H."/>
            <person name="Wu X."/>
            <person name="Wu H.-Z."/>
            <person name="Ling F."/>
            <person name="Zhang R."/>
            <person name="Shi X.-G."/>
            <person name="Ren J.-P."/>
            <person name="Chen E.-F."/>
            <person name="Sun J.-M."/>
        </authorList>
    </citation>
    <scope>NUCLEOTIDE SEQUENCE</scope>
    <source>
        <strain evidence="8">Adult_tree_wgs_1</strain>
        <tissue evidence="8">Leaves</tissue>
    </source>
</reference>
<organism evidence="8 9">
    <name type="scientific">Rhododendron simsii</name>
    <name type="common">Sims's rhododendron</name>
    <dbReference type="NCBI Taxonomy" id="118357"/>
    <lineage>
        <taxon>Eukaryota</taxon>
        <taxon>Viridiplantae</taxon>
        <taxon>Streptophyta</taxon>
        <taxon>Embryophyta</taxon>
        <taxon>Tracheophyta</taxon>
        <taxon>Spermatophyta</taxon>
        <taxon>Magnoliopsida</taxon>
        <taxon>eudicotyledons</taxon>
        <taxon>Gunneridae</taxon>
        <taxon>Pentapetalae</taxon>
        <taxon>asterids</taxon>
        <taxon>Ericales</taxon>
        <taxon>Ericaceae</taxon>
        <taxon>Ericoideae</taxon>
        <taxon>Rhodoreae</taxon>
        <taxon>Rhododendron</taxon>
    </lineage>
</organism>
<evidence type="ECO:0000256" key="2">
    <source>
        <dbReference type="ARBA" id="ARBA00023015"/>
    </source>
</evidence>
<dbReference type="Proteomes" id="UP000626092">
    <property type="component" value="Unassembled WGS sequence"/>
</dbReference>
<comment type="caution">
    <text evidence="8">The sequence shown here is derived from an EMBL/GenBank/DDBJ whole genome shotgun (WGS) entry which is preliminary data.</text>
</comment>
<feature type="region of interest" description="Disordered" evidence="6">
    <location>
        <begin position="375"/>
        <end position="397"/>
    </location>
</feature>
<evidence type="ECO:0000256" key="4">
    <source>
        <dbReference type="ARBA" id="ARBA00023163"/>
    </source>
</evidence>
<evidence type="ECO:0000256" key="3">
    <source>
        <dbReference type="ARBA" id="ARBA00023125"/>
    </source>
</evidence>
<dbReference type="InterPro" id="IPR036879">
    <property type="entry name" value="TF_MADSbox_sf"/>
</dbReference>
<feature type="compositionally biased region" description="Basic and acidic residues" evidence="6">
    <location>
        <begin position="17"/>
        <end position="34"/>
    </location>
</feature>
<gene>
    <name evidence="8" type="ORF">RHSIM_Rhsim01G0285700</name>
</gene>
<keyword evidence="4" id="KW-0804">Transcription</keyword>
<keyword evidence="2" id="KW-0805">Transcription regulation</keyword>
<comment type="subcellular location">
    <subcellularLocation>
        <location evidence="1">Nucleus</location>
    </subcellularLocation>
</comment>
<dbReference type="PANTHER" id="PTHR11945:SF534">
    <property type="entry name" value="MYOCYTE-SPECIFIC ENHANCER FACTOR 2"/>
    <property type="match status" value="1"/>
</dbReference>
<dbReference type="SMART" id="SM00432">
    <property type="entry name" value="MADS"/>
    <property type="match status" value="1"/>
</dbReference>
<protein>
    <recommendedName>
        <fullName evidence="7">MADS-box domain-containing protein</fullName>
    </recommendedName>
</protein>
<evidence type="ECO:0000313" key="8">
    <source>
        <dbReference type="EMBL" id="KAF7152542.1"/>
    </source>
</evidence>
<dbReference type="OrthoDB" id="1896642at2759"/>
<feature type="domain" description="MADS-box" evidence="7">
    <location>
        <begin position="227"/>
        <end position="287"/>
    </location>
</feature>
<dbReference type="GO" id="GO:0045893">
    <property type="term" value="P:positive regulation of DNA-templated transcription"/>
    <property type="evidence" value="ECO:0007669"/>
    <property type="project" value="UniProtKB-ARBA"/>
</dbReference>
<evidence type="ECO:0000259" key="7">
    <source>
        <dbReference type="PROSITE" id="PS50066"/>
    </source>
</evidence>